<evidence type="ECO:0000313" key="4">
    <source>
        <dbReference type="EMBL" id="TYA53010.1"/>
    </source>
</evidence>
<keyword evidence="5" id="KW-1185">Reference proteome</keyword>
<dbReference type="Pfam" id="PF23952">
    <property type="entry name" value="LRR_EndoS"/>
    <property type="match status" value="1"/>
</dbReference>
<organism evidence="4 5">
    <name type="scientific">Formosa maritima</name>
    <dbReference type="NCBI Taxonomy" id="2592046"/>
    <lineage>
        <taxon>Bacteria</taxon>
        <taxon>Pseudomonadati</taxon>
        <taxon>Bacteroidota</taxon>
        <taxon>Flavobacteriia</taxon>
        <taxon>Flavobacteriales</taxon>
        <taxon>Flavobacteriaceae</taxon>
        <taxon>Formosa</taxon>
    </lineage>
</organism>
<dbReference type="NCBIfam" id="TIGR04183">
    <property type="entry name" value="Por_Secre_tail"/>
    <property type="match status" value="1"/>
</dbReference>
<dbReference type="SUPFAM" id="SSF52058">
    <property type="entry name" value="L domain-like"/>
    <property type="match status" value="1"/>
</dbReference>
<evidence type="ECO:0000256" key="1">
    <source>
        <dbReference type="ARBA" id="ARBA00022729"/>
    </source>
</evidence>
<dbReference type="InterPro" id="IPR032675">
    <property type="entry name" value="LRR_dom_sf"/>
</dbReference>
<evidence type="ECO:0000259" key="3">
    <source>
        <dbReference type="Pfam" id="PF18962"/>
    </source>
</evidence>
<proteinExistence type="predicted"/>
<keyword evidence="1 2" id="KW-0732">Signal</keyword>
<dbReference type="EMBL" id="VSFC01000052">
    <property type="protein sequence ID" value="TYA53010.1"/>
    <property type="molecule type" value="Genomic_DNA"/>
</dbReference>
<feature type="domain" description="Secretion system C-terminal sorting" evidence="3">
    <location>
        <begin position="244"/>
        <end position="313"/>
    </location>
</feature>
<feature type="chain" id="PRO_5022830225" evidence="2">
    <location>
        <begin position="21"/>
        <end position="314"/>
    </location>
</feature>
<feature type="signal peptide" evidence="2">
    <location>
        <begin position="1"/>
        <end position="20"/>
    </location>
</feature>
<name>A0A5D0G304_9FLAO</name>
<sequence>MKKTTYLIAICFAFCSFAYAQYTLIPDPNFEQALIDDGIDSNLTIDGQILTSEAAGHTGELNVAYENISDFSGLEAFTSINQINVNGNLMTSVDVSNSPNLTRVRARSCSNLLSINVSGLLLVNEMDFGSASLTALDVTSNPSLVDLDVRNCDITSLDLSLNPLISIVDVKNNGLTFLDMRNGNNASTSFVGDFNPGLECIYVDDSTDSHLLTWIIDTNSNFVESLSECNALTIDQANGISFNMYPNPVNNELYISTKSINSVVNVYNITGKVVLTKTLTQGENLVDVSNLASGVYLARFVSDNKVDTKKLIIK</sequence>
<gene>
    <name evidence="4" type="ORF">FVF61_10110</name>
</gene>
<evidence type="ECO:0000256" key="2">
    <source>
        <dbReference type="SAM" id="SignalP"/>
    </source>
</evidence>
<dbReference type="Gene3D" id="3.80.10.10">
    <property type="entry name" value="Ribonuclease Inhibitor"/>
    <property type="match status" value="1"/>
</dbReference>
<dbReference type="RefSeq" id="WP_148455934.1">
    <property type="nucleotide sequence ID" value="NZ_VSFC01000052.1"/>
</dbReference>
<comment type="caution">
    <text evidence="4">The sequence shown here is derived from an EMBL/GenBank/DDBJ whole genome shotgun (WGS) entry which is preliminary data.</text>
</comment>
<dbReference type="InterPro" id="IPR026444">
    <property type="entry name" value="Secre_tail"/>
</dbReference>
<dbReference type="OrthoDB" id="1081439at2"/>
<accession>A0A5D0G304</accession>
<evidence type="ECO:0000313" key="5">
    <source>
        <dbReference type="Proteomes" id="UP000324550"/>
    </source>
</evidence>
<dbReference type="Proteomes" id="UP000324550">
    <property type="component" value="Unassembled WGS sequence"/>
</dbReference>
<dbReference type="Pfam" id="PF18962">
    <property type="entry name" value="Por_Secre_tail"/>
    <property type="match status" value="1"/>
</dbReference>
<dbReference type="AlphaFoldDB" id="A0A5D0G304"/>
<reference evidence="4 5" key="1">
    <citation type="submission" date="2019-08" db="EMBL/GenBank/DDBJ databases">
        <title>Formosa sediminis sp. nov., isolated from marine sediment.</title>
        <authorList>
            <person name="Cao W.R."/>
        </authorList>
    </citation>
    <scope>NUCLEOTIDE SEQUENCE [LARGE SCALE GENOMIC DNA]</scope>
    <source>
        <strain evidence="4 5">1494</strain>
    </source>
</reference>
<protein>
    <submittedName>
        <fullName evidence="4">T9SS type A sorting domain-containing protein</fullName>
    </submittedName>
</protein>